<dbReference type="VEuPathDB" id="FungiDB:H257_14784"/>
<dbReference type="GeneID" id="20816780"/>
<name>W4FSG2_APHAT</name>
<organism evidence="1">
    <name type="scientific">Aphanomyces astaci</name>
    <name type="common">Crayfish plague agent</name>
    <dbReference type="NCBI Taxonomy" id="112090"/>
    <lineage>
        <taxon>Eukaryota</taxon>
        <taxon>Sar</taxon>
        <taxon>Stramenopiles</taxon>
        <taxon>Oomycota</taxon>
        <taxon>Saprolegniomycetes</taxon>
        <taxon>Saprolegniales</taxon>
        <taxon>Verrucalvaceae</taxon>
        <taxon>Aphanomyces</taxon>
    </lineage>
</organism>
<evidence type="ECO:0000313" key="1">
    <source>
        <dbReference type="EMBL" id="ETV69548.1"/>
    </source>
</evidence>
<gene>
    <name evidence="1" type="ORF">H257_14784</name>
</gene>
<accession>W4FSG2</accession>
<dbReference type="OrthoDB" id="3626597at2759"/>
<dbReference type="RefSeq" id="XP_009840972.1">
    <property type="nucleotide sequence ID" value="XM_009842670.1"/>
</dbReference>
<dbReference type="AlphaFoldDB" id="W4FSG2"/>
<dbReference type="EMBL" id="KI913175">
    <property type="protein sequence ID" value="ETV69548.1"/>
    <property type="molecule type" value="Genomic_DNA"/>
</dbReference>
<reference evidence="1" key="1">
    <citation type="submission" date="2013-12" db="EMBL/GenBank/DDBJ databases">
        <title>The Genome Sequence of Aphanomyces astaci APO3.</title>
        <authorList>
            <consortium name="The Broad Institute Genomics Platform"/>
            <person name="Russ C."/>
            <person name="Tyler B."/>
            <person name="van West P."/>
            <person name="Dieguez-Uribeondo J."/>
            <person name="Young S.K."/>
            <person name="Zeng Q."/>
            <person name="Gargeya S."/>
            <person name="Fitzgerald M."/>
            <person name="Abouelleil A."/>
            <person name="Alvarado L."/>
            <person name="Chapman S.B."/>
            <person name="Gainer-Dewar J."/>
            <person name="Goldberg J."/>
            <person name="Griggs A."/>
            <person name="Gujja S."/>
            <person name="Hansen M."/>
            <person name="Howarth C."/>
            <person name="Imamovic A."/>
            <person name="Ireland A."/>
            <person name="Larimer J."/>
            <person name="McCowan C."/>
            <person name="Murphy C."/>
            <person name="Pearson M."/>
            <person name="Poon T.W."/>
            <person name="Priest M."/>
            <person name="Roberts A."/>
            <person name="Saif S."/>
            <person name="Shea T."/>
            <person name="Sykes S."/>
            <person name="Wortman J."/>
            <person name="Nusbaum C."/>
            <person name="Birren B."/>
        </authorList>
    </citation>
    <scope>NUCLEOTIDE SEQUENCE [LARGE SCALE GENOMIC DNA]</scope>
    <source>
        <strain evidence="1">APO3</strain>
    </source>
</reference>
<protein>
    <submittedName>
        <fullName evidence="1">Uncharacterized protein</fullName>
    </submittedName>
</protein>
<proteinExistence type="predicted"/>
<sequence length="74" mass="8188">MGNNTVLFVWGVPRLREFKKPTLNIEIVGDYLIAEASTIQTRGLEVYKGINQFAKETTVFNGGEITPNKPSCGD</sequence>